<keyword evidence="5" id="KW-0255">Endonuclease</keyword>
<feature type="domain" description="Integrase catalytic" evidence="16">
    <location>
        <begin position="65"/>
        <end position="228"/>
    </location>
</feature>
<dbReference type="PROSITE" id="PS50994">
    <property type="entry name" value="INTEGRASE"/>
    <property type="match status" value="1"/>
</dbReference>
<dbReference type="Gene3D" id="3.30.420.10">
    <property type="entry name" value="Ribonuclease H-like superfamily/Ribonuclease H"/>
    <property type="match status" value="1"/>
</dbReference>
<evidence type="ECO:0000256" key="8">
    <source>
        <dbReference type="ARBA" id="ARBA00022908"/>
    </source>
</evidence>
<dbReference type="AlphaFoldDB" id="A0A507DNC1"/>
<dbReference type="GO" id="GO:0005634">
    <property type="term" value="C:nucleus"/>
    <property type="evidence" value="ECO:0007669"/>
    <property type="project" value="UniProtKB-ARBA"/>
</dbReference>
<keyword evidence="7" id="KW-0460">Magnesium</keyword>
<dbReference type="Pfam" id="PF00385">
    <property type="entry name" value="Chromo"/>
    <property type="match status" value="1"/>
</dbReference>
<dbReference type="InterPro" id="IPR043502">
    <property type="entry name" value="DNA/RNA_pol_sf"/>
</dbReference>
<evidence type="ECO:0000259" key="16">
    <source>
        <dbReference type="PROSITE" id="PS50994"/>
    </source>
</evidence>
<dbReference type="GO" id="GO:0003676">
    <property type="term" value="F:nucleic acid binding"/>
    <property type="evidence" value="ECO:0007669"/>
    <property type="project" value="InterPro"/>
</dbReference>
<dbReference type="GO" id="GO:0015074">
    <property type="term" value="P:DNA integration"/>
    <property type="evidence" value="ECO:0007669"/>
    <property type="project" value="UniProtKB-KW"/>
</dbReference>
<evidence type="ECO:0000259" key="15">
    <source>
        <dbReference type="PROSITE" id="PS50013"/>
    </source>
</evidence>
<evidence type="ECO:0000256" key="10">
    <source>
        <dbReference type="ARBA" id="ARBA00022932"/>
    </source>
</evidence>
<dbReference type="InterPro" id="IPR000953">
    <property type="entry name" value="Chromo/chromo_shadow_dom"/>
</dbReference>
<evidence type="ECO:0000256" key="9">
    <source>
        <dbReference type="ARBA" id="ARBA00022918"/>
    </source>
</evidence>
<evidence type="ECO:0000256" key="14">
    <source>
        <dbReference type="ARBA" id="ARBA00049244"/>
    </source>
</evidence>
<keyword evidence="1" id="KW-0815">Transposition</keyword>
<dbReference type="GO" id="GO:0004519">
    <property type="term" value="F:endonuclease activity"/>
    <property type="evidence" value="ECO:0007669"/>
    <property type="project" value="UniProtKB-KW"/>
</dbReference>
<dbReference type="Pfam" id="PF00665">
    <property type="entry name" value="rve"/>
    <property type="match status" value="1"/>
</dbReference>
<dbReference type="SUPFAM" id="SSF53098">
    <property type="entry name" value="Ribonuclease H-like"/>
    <property type="match status" value="1"/>
</dbReference>
<keyword evidence="8" id="KW-0229">DNA integration</keyword>
<evidence type="ECO:0000313" key="17">
    <source>
        <dbReference type="EMBL" id="TPX52911.1"/>
    </source>
</evidence>
<keyword evidence="4" id="KW-0479">Metal-binding</keyword>
<dbReference type="GO" id="GO:0016787">
    <property type="term" value="F:hydrolase activity"/>
    <property type="evidence" value="ECO:0007669"/>
    <property type="project" value="UniProtKB-KW"/>
</dbReference>
<protein>
    <submittedName>
        <fullName evidence="17">DNA-directed DNA polymerase</fullName>
    </submittedName>
</protein>
<organism evidence="17 18">
    <name type="scientific">Powellomyces hirtus</name>
    <dbReference type="NCBI Taxonomy" id="109895"/>
    <lineage>
        <taxon>Eukaryota</taxon>
        <taxon>Fungi</taxon>
        <taxon>Fungi incertae sedis</taxon>
        <taxon>Chytridiomycota</taxon>
        <taxon>Chytridiomycota incertae sedis</taxon>
        <taxon>Chytridiomycetes</taxon>
        <taxon>Spizellomycetales</taxon>
        <taxon>Powellomycetaceae</taxon>
        <taxon>Powellomyces</taxon>
    </lineage>
</organism>
<comment type="catalytic activity">
    <reaction evidence="14">
        <text>DNA(n) + a 2'-deoxyribonucleoside 5'-triphosphate = DNA(n+1) + diphosphate</text>
        <dbReference type="Rhea" id="RHEA:22508"/>
        <dbReference type="Rhea" id="RHEA-COMP:17339"/>
        <dbReference type="Rhea" id="RHEA-COMP:17340"/>
        <dbReference type="ChEBI" id="CHEBI:33019"/>
        <dbReference type="ChEBI" id="CHEBI:61560"/>
        <dbReference type="ChEBI" id="CHEBI:173112"/>
        <dbReference type="EC" id="2.7.7.7"/>
    </reaction>
</comment>
<dbReference type="GO" id="GO:0032196">
    <property type="term" value="P:transposition"/>
    <property type="evidence" value="ECO:0007669"/>
    <property type="project" value="UniProtKB-KW"/>
</dbReference>
<keyword evidence="11" id="KW-0233">DNA recombination</keyword>
<name>A0A507DNC1_9FUNG</name>
<dbReference type="GO" id="GO:0003887">
    <property type="term" value="F:DNA-directed DNA polymerase activity"/>
    <property type="evidence" value="ECO:0007669"/>
    <property type="project" value="UniProtKB-KW"/>
</dbReference>
<evidence type="ECO:0000256" key="13">
    <source>
        <dbReference type="ARBA" id="ARBA00048173"/>
    </source>
</evidence>
<evidence type="ECO:0000256" key="7">
    <source>
        <dbReference type="ARBA" id="ARBA00022842"/>
    </source>
</evidence>
<dbReference type="Gene3D" id="2.40.50.40">
    <property type="match status" value="1"/>
</dbReference>
<evidence type="ECO:0000256" key="11">
    <source>
        <dbReference type="ARBA" id="ARBA00023172"/>
    </source>
</evidence>
<dbReference type="InterPro" id="IPR012337">
    <property type="entry name" value="RNaseH-like_sf"/>
</dbReference>
<dbReference type="InterPro" id="IPR001584">
    <property type="entry name" value="Integrase_cat-core"/>
</dbReference>
<dbReference type="CDD" id="cd00024">
    <property type="entry name" value="CD_CSD"/>
    <property type="match status" value="1"/>
</dbReference>
<dbReference type="InterPro" id="IPR023780">
    <property type="entry name" value="Chromo_domain"/>
</dbReference>
<evidence type="ECO:0000256" key="12">
    <source>
        <dbReference type="ARBA" id="ARBA00023268"/>
    </source>
</evidence>
<dbReference type="InterPro" id="IPR039537">
    <property type="entry name" value="Retrotran_Ty1/copia-like"/>
</dbReference>
<feature type="domain" description="Chromo" evidence="15">
    <location>
        <begin position="290"/>
        <end position="335"/>
    </location>
</feature>
<dbReference type="SUPFAM" id="SSF56672">
    <property type="entry name" value="DNA/RNA polymerases"/>
    <property type="match status" value="1"/>
</dbReference>
<evidence type="ECO:0000256" key="1">
    <source>
        <dbReference type="ARBA" id="ARBA00022578"/>
    </source>
</evidence>
<keyword evidence="10 17" id="KW-0808">Transferase</keyword>
<dbReference type="GO" id="GO:0006310">
    <property type="term" value="P:DNA recombination"/>
    <property type="evidence" value="ECO:0007669"/>
    <property type="project" value="UniProtKB-KW"/>
</dbReference>
<evidence type="ECO:0000256" key="6">
    <source>
        <dbReference type="ARBA" id="ARBA00022801"/>
    </source>
</evidence>
<evidence type="ECO:0000313" key="18">
    <source>
        <dbReference type="Proteomes" id="UP000318582"/>
    </source>
</evidence>
<dbReference type="GO" id="GO:0003964">
    <property type="term" value="F:RNA-directed DNA polymerase activity"/>
    <property type="evidence" value="ECO:0007669"/>
    <property type="project" value="UniProtKB-KW"/>
</dbReference>
<keyword evidence="18" id="KW-1185">Reference proteome</keyword>
<evidence type="ECO:0000256" key="5">
    <source>
        <dbReference type="ARBA" id="ARBA00022759"/>
    </source>
</evidence>
<evidence type="ECO:0000256" key="3">
    <source>
        <dbReference type="ARBA" id="ARBA00022722"/>
    </source>
</evidence>
<keyword evidence="10 17" id="KW-0239">DNA-directed DNA polymerase</keyword>
<dbReference type="SUPFAM" id="SSF54160">
    <property type="entry name" value="Chromo domain-like"/>
    <property type="match status" value="1"/>
</dbReference>
<dbReference type="STRING" id="109895.A0A507DNC1"/>
<dbReference type="PANTHER" id="PTHR42648">
    <property type="entry name" value="TRANSPOSASE, PUTATIVE-RELATED"/>
    <property type="match status" value="1"/>
</dbReference>
<keyword evidence="12" id="KW-0511">Multifunctional enzyme</keyword>
<comment type="caution">
    <text evidence="17">The sequence shown here is derived from an EMBL/GenBank/DDBJ whole genome shotgun (WGS) entry which is preliminary data.</text>
</comment>
<evidence type="ECO:0000256" key="4">
    <source>
        <dbReference type="ARBA" id="ARBA00022723"/>
    </source>
</evidence>
<comment type="catalytic activity">
    <reaction evidence="13">
        <text>DNA(n) + a 2'-deoxyribonucleoside 5'-triphosphate = DNA(n+1) + diphosphate</text>
        <dbReference type="Rhea" id="RHEA:22508"/>
        <dbReference type="Rhea" id="RHEA-COMP:17339"/>
        <dbReference type="Rhea" id="RHEA-COMP:17340"/>
        <dbReference type="ChEBI" id="CHEBI:33019"/>
        <dbReference type="ChEBI" id="CHEBI:61560"/>
        <dbReference type="ChEBI" id="CHEBI:173112"/>
        <dbReference type="EC" id="2.7.7.49"/>
    </reaction>
</comment>
<dbReference type="GO" id="GO:0046872">
    <property type="term" value="F:metal ion binding"/>
    <property type="evidence" value="ECO:0007669"/>
    <property type="project" value="UniProtKB-KW"/>
</dbReference>
<dbReference type="PANTHER" id="PTHR42648:SF11">
    <property type="entry name" value="TRANSPOSON TY4-P GAG-POL POLYPROTEIN"/>
    <property type="match status" value="1"/>
</dbReference>
<keyword evidence="9" id="KW-0695">RNA-directed DNA polymerase</keyword>
<sequence>MTFTSSGAGSGPILPVNKGTLWHHRLGHPGVHIMRKLKLPMTNKVCRGCKYGKHKRSPFNGTMTRPKTPLDRLHFDLNSPPIPTVGDEKYALVVIDDYSRFTWIFFLKAKSESTAKLIEFVNFIKKQTNERVRQLHFNRGGEFVNHNLKKFISKKGILHELTAADSPQSNSVAERFNLTLFDTICSMEHSYGILKQLWLAAASVYLRNRLPHKSNNNTSPYERFNGKEPSLTHLCMTWADAFVHLVKRKQVSELAPCTTRLKLIGYKFDGAYRSSALKLAKDYIPPEELYKVQEILDSRDSPEGPEFLCKWLALEDGDNTWEPLESVNHLTKQVLSSDDAPKWTEAINVELQSLHTHDTWEVIDPKTLPHNQRPICTKWVFKIKRDLDGQPQRYKARLVVKGFEQRYGIDYNKTYAPVATIATQRVLLALAASLALKCHQMDVVTAFLNGIVTEMILIYAPEGSGFPPGTILRLRKALYSLKQAPRGWYSLLHKELTFLGFTCLANDNAVYIRTLPESDSSQYISVYVDDLLIFAKTELEILSNKASLHNEFNITDLGKSYVNDILERVGLQDCKPVNTPMDQTKLEPYEVENTKTSPNPQEGEYREIVGSLIDHVDKEIHLEYLLTAEMVADSLTKPLPAPAFKYHRDNMCMKHYDNIVIPMTQASMTELRNE</sequence>
<dbReference type="InterPro" id="IPR013103">
    <property type="entry name" value="RVT_2"/>
</dbReference>
<dbReference type="Pfam" id="PF07727">
    <property type="entry name" value="RVT_2"/>
    <property type="match status" value="1"/>
</dbReference>
<reference evidence="17 18" key="1">
    <citation type="journal article" date="2019" name="Sci. Rep.">
        <title>Comparative genomics of chytrid fungi reveal insights into the obligate biotrophic and pathogenic lifestyle of Synchytrium endobioticum.</title>
        <authorList>
            <person name="van de Vossenberg B.T.L.H."/>
            <person name="Warris S."/>
            <person name="Nguyen H.D.T."/>
            <person name="van Gent-Pelzer M.P.E."/>
            <person name="Joly D.L."/>
            <person name="van de Geest H.C."/>
            <person name="Bonants P.J.M."/>
            <person name="Smith D.S."/>
            <person name="Levesque C.A."/>
            <person name="van der Lee T.A.J."/>
        </authorList>
    </citation>
    <scope>NUCLEOTIDE SEQUENCE [LARGE SCALE GENOMIC DNA]</scope>
    <source>
        <strain evidence="17 18">CBS 809.83</strain>
    </source>
</reference>
<dbReference type="Proteomes" id="UP000318582">
    <property type="component" value="Unassembled WGS sequence"/>
</dbReference>
<dbReference type="PROSITE" id="PS50013">
    <property type="entry name" value="CHROMO_2"/>
    <property type="match status" value="1"/>
</dbReference>
<keyword evidence="2" id="KW-0548">Nucleotidyltransferase</keyword>
<evidence type="ECO:0000256" key="2">
    <source>
        <dbReference type="ARBA" id="ARBA00022695"/>
    </source>
</evidence>
<dbReference type="InterPro" id="IPR036397">
    <property type="entry name" value="RNaseH_sf"/>
</dbReference>
<proteinExistence type="predicted"/>
<dbReference type="EMBL" id="QEAQ01000279">
    <property type="protein sequence ID" value="TPX52911.1"/>
    <property type="molecule type" value="Genomic_DNA"/>
</dbReference>
<accession>A0A507DNC1</accession>
<keyword evidence="3" id="KW-0540">Nuclease</keyword>
<dbReference type="SMART" id="SM00298">
    <property type="entry name" value="CHROMO"/>
    <property type="match status" value="1"/>
</dbReference>
<gene>
    <name evidence="17" type="ORF">PhCBS80983_g06416</name>
</gene>
<dbReference type="InterPro" id="IPR016197">
    <property type="entry name" value="Chromo-like_dom_sf"/>
</dbReference>
<keyword evidence="6" id="KW-0378">Hydrolase</keyword>